<evidence type="ECO:0000256" key="2">
    <source>
        <dbReference type="SAM" id="Phobius"/>
    </source>
</evidence>
<keyword evidence="6" id="KW-1185">Reference proteome</keyword>
<keyword evidence="2" id="KW-1133">Transmembrane helix</keyword>
<comment type="caution">
    <text evidence="5">The sequence shown here is derived from an EMBL/GenBank/DDBJ whole genome shotgun (WGS) entry which is preliminary data.</text>
</comment>
<evidence type="ECO:0000256" key="1">
    <source>
        <dbReference type="SAM" id="MobiDB-lite"/>
    </source>
</evidence>
<keyword evidence="2" id="KW-0472">Membrane</keyword>
<feature type="domain" description="DUF4349" evidence="4">
    <location>
        <begin position="67"/>
        <end position="271"/>
    </location>
</feature>
<evidence type="ECO:0000313" key="5">
    <source>
        <dbReference type="EMBL" id="GHG49049.1"/>
    </source>
</evidence>
<dbReference type="Proteomes" id="UP000649955">
    <property type="component" value="Unassembled WGS sequence"/>
</dbReference>
<feature type="transmembrane region" description="Helical" evidence="2">
    <location>
        <begin position="240"/>
        <end position="270"/>
    </location>
</feature>
<proteinExistence type="predicted"/>
<sequence>MRIRWRAGLAAVGVVFVLAGCSAAQEGKSSTAADSAGSGPVPAAPQQGSGKAGQEKVAAPQPGATDRKLARSARLELTAPKVTDVVAQARGIAEGAGGYTGQESTGDELATLNLAVPADKLDGVLDQLSHLGSSLVKRELNTRDVTEQVIDVDARLATQRASVERIRALLARATSVSEIASVESELTSREATLESLEQQRNSLAGSVAMATVAMTVRNVAAPPPPSDDHSGFLGGLAGGWHAFLVFGGGLLTVLGAVAPFLLFLVPLAWLGRWLYRRRRPVGPAPEPSEG</sequence>
<feature type="signal peptide" evidence="3">
    <location>
        <begin position="1"/>
        <end position="24"/>
    </location>
</feature>
<evidence type="ECO:0000313" key="6">
    <source>
        <dbReference type="Proteomes" id="UP000649955"/>
    </source>
</evidence>
<protein>
    <submittedName>
        <fullName evidence="5">Lipoprotein</fullName>
    </submittedName>
</protein>
<evidence type="ECO:0000259" key="4">
    <source>
        <dbReference type="Pfam" id="PF14257"/>
    </source>
</evidence>
<gene>
    <name evidence="5" type="ORF">GCM10017567_84580</name>
</gene>
<dbReference type="EMBL" id="BNAW01000076">
    <property type="protein sequence ID" value="GHG49049.1"/>
    <property type="molecule type" value="Genomic_DNA"/>
</dbReference>
<evidence type="ECO:0000256" key="3">
    <source>
        <dbReference type="SAM" id="SignalP"/>
    </source>
</evidence>
<organism evidence="5 6">
    <name type="scientific">Amycolatopsis bullii</name>
    <dbReference type="NCBI Taxonomy" id="941987"/>
    <lineage>
        <taxon>Bacteria</taxon>
        <taxon>Bacillati</taxon>
        <taxon>Actinomycetota</taxon>
        <taxon>Actinomycetes</taxon>
        <taxon>Pseudonocardiales</taxon>
        <taxon>Pseudonocardiaceae</taxon>
        <taxon>Amycolatopsis</taxon>
    </lineage>
</organism>
<dbReference type="InterPro" id="IPR025645">
    <property type="entry name" value="DUF4349"/>
</dbReference>
<dbReference type="Pfam" id="PF14257">
    <property type="entry name" value="DUF4349"/>
    <property type="match status" value="1"/>
</dbReference>
<name>A0ABQ3KSM8_9PSEU</name>
<dbReference type="PROSITE" id="PS51257">
    <property type="entry name" value="PROKAR_LIPOPROTEIN"/>
    <property type="match status" value="1"/>
</dbReference>
<dbReference type="RefSeq" id="WP_191316955.1">
    <property type="nucleotide sequence ID" value="NZ_BNAW01000076.1"/>
</dbReference>
<keyword evidence="3" id="KW-0732">Signal</keyword>
<keyword evidence="5" id="KW-0449">Lipoprotein</keyword>
<feature type="chain" id="PRO_5047203746" evidence="3">
    <location>
        <begin position="25"/>
        <end position="290"/>
    </location>
</feature>
<feature type="region of interest" description="Disordered" evidence="1">
    <location>
        <begin position="29"/>
        <end position="68"/>
    </location>
</feature>
<keyword evidence="2" id="KW-0812">Transmembrane</keyword>
<reference evidence="6" key="1">
    <citation type="journal article" date="2019" name="Int. J. Syst. Evol. Microbiol.">
        <title>The Global Catalogue of Microorganisms (GCM) 10K type strain sequencing project: providing services to taxonomists for standard genome sequencing and annotation.</title>
        <authorList>
            <consortium name="The Broad Institute Genomics Platform"/>
            <consortium name="The Broad Institute Genome Sequencing Center for Infectious Disease"/>
            <person name="Wu L."/>
            <person name="Ma J."/>
        </authorList>
    </citation>
    <scope>NUCLEOTIDE SEQUENCE [LARGE SCALE GENOMIC DNA]</scope>
    <source>
        <strain evidence="6">CGMCC 4.7680</strain>
    </source>
</reference>
<accession>A0ABQ3KSM8</accession>